<dbReference type="InterPro" id="IPR003657">
    <property type="entry name" value="WRKY_dom"/>
</dbReference>
<dbReference type="GO" id="GO:0043565">
    <property type="term" value="F:sequence-specific DNA binding"/>
    <property type="evidence" value="ECO:0007669"/>
    <property type="project" value="InterPro"/>
</dbReference>
<evidence type="ECO:0000256" key="5">
    <source>
        <dbReference type="ARBA" id="ARBA00023242"/>
    </source>
</evidence>
<dbReference type="OrthoDB" id="2021064at2759"/>
<comment type="caution">
    <text evidence="7">The sequence shown here is derived from an EMBL/GenBank/DDBJ whole genome shotgun (WGS) entry which is preliminary data.</text>
</comment>
<evidence type="ECO:0000259" key="6">
    <source>
        <dbReference type="PROSITE" id="PS50811"/>
    </source>
</evidence>
<comment type="subcellular location">
    <subcellularLocation>
        <location evidence="1">Nucleus</location>
    </subcellularLocation>
</comment>
<evidence type="ECO:0000313" key="8">
    <source>
        <dbReference type="Proteomes" id="UP000594638"/>
    </source>
</evidence>
<accession>A0A8S0TU75</accession>
<evidence type="ECO:0000256" key="1">
    <source>
        <dbReference type="ARBA" id="ARBA00004123"/>
    </source>
</evidence>
<dbReference type="GO" id="GO:0003700">
    <property type="term" value="F:DNA-binding transcription factor activity"/>
    <property type="evidence" value="ECO:0007669"/>
    <property type="project" value="InterPro"/>
</dbReference>
<keyword evidence="5" id="KW-0539">Nucleus</keyword>
<keyword evidence="8" id="KW-1185">Reference proteome</keyword>
<dbReference type="Pfam" id="PF03106">
    <property type="entry name" value="WRKY"/>
    <property type="match status" value="1"/>
</dbReference>
<dbReference type="InterPro" id="IPR036576">
    <property type="entry name" value="WRKY_dom_sf"/>
</dbReference>
<dbReference type="GO" id="GO:0005634">
    <property type="term" value="C:nucleus"/>
    <property type="evidence" value="ECO:0007669"/>
    <property type="project" value="UniProtKB-SubCell"/>
</dbReference>
<keyword evidence="3" id="KW-0238">DNA-binding</keyword>
<dbReference type="Gramene" id="OE9A082327T1">
    <property type="protein sequence ID" value="OE9A082327C1"/>
    <property type="gene ID" value="OE9A082327"/>
</dbReference>
<dbReference type="Proteomes" id="UP000594638">
    <property type="component" value="Unassembled WGS sequence"/>
</dbReference>
<keyword evidence="2" id="KW-0805">Transcription regulation</keyword>
<evidence type="ECO:0000256" key="2">
    <source>
        <dbReference type="ARBA" id="ARBA00023015"/>
    </source>
</evidence>
<dbReference type="AlphaFoldDB" id="A0A8S0TU75"/>
<keyword evidence="4" id="KW-0804">Transcription</keyword>
<organism evidence="7 8">
    <name type="scientific">Olea europaea subsp. europaea</name>
    <dbReference type="NCBI Taxonomy" id="158383"/>
    <lineage>
        <taxon>Eukaryota</taxon>
        <taxon>Viridiplantae</taxon>
        <taxon>Streptophyta</taxon>
        <taxon>Embryophyta</taxon>
        <taxon>Tracheophyta</taxon>
        <taxon>Spermatophyta</taxon>
        <taxon>Magnoliopsida</taxon>
        <taxon>eudicotyledons</taxon>
        <taxon>Gunneridae</taxon>
        <taxon>Pentapetalae</taxon>
        <taxon>asterids</taxon>
        <taxon>lamiids</taxon>
        <taxon>Lamiales</taxon>
        <taxon>Oleaceae</taxon>
        <taxon>Oleeae</taxon>
        <taxon>Olea</taxon>
    </lineage>
</organism>
<feature type="domain" description="WRKY" evidence="6">
    <location>
        <begin position="120"/>
        <end position="176"/>
    </location>
</feature>
<dbReference type="InterPro" id="IPR044810">
    <property type="entry name" value="WRKY_plant"/>
</dbReference>
<protein>
    <submittedName>
        <fullName evidence="7">Probable WRKY transcription factor 70</fullName>
    </submittedName>
</protein>
<sequence length="274" mass="31139">MSSLSHEDLLTKRKTVMGELVRGKETATQLKTLLQKPVNDHRSVLAKELSVKVFRSFTEILSMLNYGGGANKRSLIAAGDLGGSSCSGENNKRPRVKDRRGCYKRRKTSDSWTTISPAKEDGCAWRKYGQKIILNAKYPRCYFRCTHKNQGCKATKQVQKIKEQPILYRTTYFGHHTCRDKLRAPQIIIDPDLPDSNIHCFEEKISQVGGGPGIPFETKEDIVRSDMSDTKSSPDSSLWHDMKSLDPLMVWSPKMKCFDMEGFDEFCDLDFTLD</sequence>
<dbReference type="EMBL" id="CACTIH010007277">
    <property type="protein sequence ID" value="CAA3007533.1"/>
    <property type="molecule type" value="Genomic_DNA"/>
</dbReference>
<dbReference type="PANTHER" id="PTHR31282">
    <property type="entry name" value="WRKY TRANSCRIPTION FACTOR 21-RELATED"/>
    <property type="match status" value="1"/>
</dbReference>
<dbReference type="SUPFAM" id="SSF118290">
    <property type="entry name" value="WRKY DNA-binding domain"/>
    <property type="match status" value="1"/>
</dbReference>
<proteinExistence type="predicted"/>
<evidence type="ECO:0000256" key="3">
    <source>
        <dbReference type="ARBA" id="ARBA00023125"/>
    </source>
</evidence>
<dbReference type="PROSITE" id="PS50811">
    <property type="entry name" value="WRKY"/>
    <property type="match status" value="1"/>
</dbReference>
<evidence type="ECO:0000313" key="7">
    <source>
        <dbReference type="EMBL" id="CAA3007533.1"/>
    </source>
</evidence>
<name>A0A8S0TU75_OLEEU</name>
<gene>
    <name evidence="7" type="ORF">OLEA9_A082327</name>
</gene>
<dbReference type="Gene3D" id="2.20.25.80">
    <property type="entry name" value="WRKY domain"/>
    <property type="match status" value="1"/>
</dbReference>
<dbReference type="SMART" id="SM00774">
    <property type="entry name" value="WRKY"/>
    <property type="match status" value="1"/>
</dbReference>
<evidence type="ECO:0000256" key="4">
    <source>
        <dbReference type="ARBA" id="ARBA00023163"/>
    </source>
</evidence>
<reference evidence="7 8" key="1">
    <citation type="submission" date="2019-12" db="EMBL/GenBank/DDBJ databases">
        <authorList>
            <person name="Alioto T."/>
            <person name="Alioto T."/>
            <person name="Gomez Garrido J."/>
        </authorList>
    </citation>
    <scope>NUCLEOTIDE SEQUENCE [LARGE SCALE GENOMIC DNA]</scope>
</reference>